<dbReference type="Gene3D" id="1.10.1200.10">
    <property type="entry name" value="ACP-like"/>
    <property type="match status" value="1"/>
</dbReference>
<dbReference type="InterPro" id="IPR036736">
    <property type="entry name" value="ACP-like_sf"/>
</dbReference>
<dbReference type="Pfam" id="PF02801">
    <property type="entry name" value="Ketoacyl-synt_C"/>
    <property type="match status" value="1"/>
</dbReference>
<dbReference type="PROSITE" id="PS50075">
    <property type="entry name" value="CARRIER"/>
    <property type="match status" value="1"/>
</dbReference>
<dbReference type="PANTHER" id="PTHR43775">
    <property type="entry name" value="FATTY ACID SYNTHASE"/>
    <property type="match status" value="1"/>
</dbReference>
<dbReference type="InterPro" id="IPR009081">
    <property type="entry name" value="PP-bd_ACP"/>
</dbReference>
<dbReference type="SMART" id="SM00825">
    <property type="entry name" value="PKS_KS"/>
    <property type="match status" value="1"/>
</dbReference>
<dbReference type="InterPro" id="IPR014031">
    <property type="entry name" value="Ketoacyl_synth_C"/>
</dbReference>
<dbReference type="Pfam" id="PF00550">
    <property type="entry name" value="PP-binding"/>
    <property type="match status" value="1"/>
</dbReference>
<evidence type="ECO:0000259" key="4">
    <source>
        <dbReference type="PROSITE" id="PS50075"/>
    </source>
</evidence>
<dbReference type="Pfam" id="PF00109">
    <property type="entry name" value="ketoacyl-synt"/>
    <property type="match status" value="1"/>
</dbReference>
<evidence type="ECO:0000313" key="6">
    <source>
        <dbReference type="EMBL" id="MCZ0856489.1"/>
    </source>
</evidence>
<dbReference type="SUPFAM" id="SSF47336">
    <property type="entry name" value="ACP-like"/>
    <property type="match status" value="1"/>
</dbReference>
<organism evidence="6 7">
    <name type="scientific">Actinomyces israelii</name>
    <dbReference type="NCBI Taxonomy" id="1659"/>
    <lineage>
        <taxon>Bacteria</taxon>
        <taxon>Bacillati</taxon>
        <taxon>Actinomycetota</taxon>
        <taxon>Actinomycetes</taxon>
        <taxon>Actinomycetales</taxon>
        <taxon>Actinomycetaceae</taxon>
        <taxon>Actinomyces</taxon>
    </lineage>
</organism>
<dbReference type="EMBL" id="JAPTMY010000001">
    <property type="protein sequence ID" value="MCZ0856489.1"/>
    <property type="molecule type" value="Genomic_DNA"/>
</dbReference>
<protein>
    <submittedName>
        <fullName evidence="6">Beta-ketoacyl synthase N-terminal-like domain-containing protein</fullName>
    </submittedName>
</protein>
<sequence length="668" mass="70515">MTTNTLETTDDEERIAVIGMAVRVPGAESLDELWRISVEGLETIRRDALPAEGPAAEDYVPAVAEVRRLREFDAEFFAMTPREARLTDPQHRMFLEECWHALEDAGIDPDRFDGDIAVFGSSSANAYLPLNLMADSQLSAELTGNPALVQSNDKDYMPVRAAYKLGLTGPAVAVQTACSSSLVGVVQAADALMEYRCDAALVGGVSVRLPEGAGYRHAEGGFQSGSGRCRPFDASADGTVFGTGAGAVVLRRLSDAIADVDRIHAVIRGGAVNNDGPDRSSFTAPSITGQTAVLTEALDRAGIAPETVDLIEAHGTGTRLGDPIEMKAIDAAYGDLDSRDRALHVTAIKGGIGHLLAASGVVGLIRTCLALEHGMIPPVVGLERVNPIIGATRTAAVLGRQAEPWPERSHPRRAAVSSFGIGGTNAHVVLEEAPPAREPHARAGAQWLLASARSPEALDAVLSGLNDVVSSADAEGLSHIAGTLAHRRHAFAHRACALVRPGSAPVWVRSDQAPPAGADPEQWRQVGRWLTGATGDLPVARAGVADLPGYPFARIPYWVDAEPAAGPAGAAGGASPTGEPGADVDAPERVEQIIYEMWCGLIGEDVGDRGSHFLDQGGDSLTIVQLVTRIHERFPVRLDFQDVMDNASVRELSAVVVQRIRRSASEDV</sequence>
<comment type="caution">
    <text evidence="6">The sequence shown here is derived from an EMBL/GenBank/DDBJ whole genome shotgun (WGS) entry which is preliminary data.</text>
</comment>
<dbReference type="SMART" id="SM00823">
    <property type="entry name" value="PKS_PP"/>
    <property type="match status" value="1"/>
</dbReference>
<dbReference type="InterPro" id="IPR014030">
    <property type="entry name" value="Ketoacyl_synth_N"/>
</dbReference>
<dbReference type="InterPro" id="IPR018201">
    <property type="entry name" value="Ketoacyl_synth_AS"/>
</dbReference>
<dbReference type="RefSeq" id="WP_268916290.1">
    <property type="nucleotide sequence ID" value="NZ_JAPTMY010000001.1"/>
</dbReference>
<evidence type="ECO:0000259" key="5">
    <source>
        <dbReference type="PROSITE" id="PS52004"/>
    </source>
</evidence>
<dbReference type="SUPFAM" id="SSF53901">
    <property type="entry name" value="Thiolase-like"/>
    <property type="match status" value="1"/>
</dbReference>
<evidence type="ECO:0000256" key="1">
    <source>
        <dbReference type="ARBA" id="ARBA00022450"/>
    </source>
</evidence>
<dbReference type="InterPro" id="IPR016039">
    <property type="entry name" value="Thiolase-like"/>
</dbReference>
<accession>A0ABT4I526</accession>
<dbReference type="InterPro" id="IPR020841">
    <property type="entry name" value="PKS_Beta-ketoAc_synthase_dom"/>
</dbReference>
<reference evidence="6" key="1">
    <citation type="submission" date="2022-10" db="EMBL/GenBank/DDBJ databases">
        <title>Genome sequence of Actinomyces israelii ATCC 10048.</title>
        <authorList>
            <person name="Watt R.M."/>
            <person name="Tong W.M."/>
        </authorList>
    </citation>
    <scope>NUCLEOTIDE SEQUENCE</scope>
    <source>
        <strain evidence="6">ATCC 10048</strain>
    </source>
</reference>
<keyword evidence="2" id="KW-0597">Phosphoprotein</keyword>
<dbReference type="PANTHER" id="PTHR43775:SF37">
    <property type="entry name" value="SI:DKEY-61P9.11"/>
    <property type="match status" value="1"/>
</dbReference>
<dbReference type="PROSITE" id="PS00606">
    <property type="entry name" value="KS3_1"/>
    <property type="match status" value="1"/>
</dbReference>
<gene>
    <name evidence="6" type="ORF">OHJ16_00285</name>
</gene>
<proteinExistence type="predicted"/>
<evidence type="ECO:0000313" key="7">
    <source>
        <dbReference type="Proteomes" id="UP001072034"/>
    </source>
</evidence>
<keyword evidence="1" id="KW-0596">Phosphopantetheine</keyword>
<keyword evidence="7" id="KW-1185">Reference proteome</keyword>
<dbReference type="CDD" id="cd00833">
    <property type="entry name" value="PKS"/>
    <property type="match status" value="1"/>
</dbReference>
<dbReference type="InterPro" id="IPR020806">
    <property type="entry name" value="PKS_PP-bd"/>
</dbReference>
<dbReference type="Gene3D" id="3.40.47.10">
    <property type="match status" value="1"/>
</dbReference>
<dbReference type="Proteomes" id="UP001072034">
    <property type="component" value="Unassembled WGS sequence"/>
</dbReference>
<dbReference type="InterPro" id="IPR032821">
    <property type="entry name" value="PKS_assoc"/>
</dbReference>
<keyword evidence="3" id="KW-0808">Transferase</keyword>
<evidence type="ECO:0000256" key="3">
    <source>
        <dbReference type="ARBA" id="ARBA00022679"/>
    </source>
</evidence>
<dbReference type="PROSITE" id="PS52004">
    <property type="entry name" value="KS3_2"/>
    <property type="match status" value="1"/>
</dbReference>
<feature type="domain" description="Ketosynthase family 3 (KS3)" evidence="5">
    <location>
        <begin position="12"/>
        <end position="432"/>
    </location>
</feature>
<feature type="domain" description="Carrier" evidence="4">
    <location>
        <begin position="585"/>
        <end position="660"/>
    </location>
</feature>
<dbReference type="Pfam" id="PF16197">
    <property type="entry name" value="KAsynt_C_assoc"/>
    <property type="match status" value="1"/>
</dbReference>
<evidence type="ECO:0000256" key="2">
    <source>
        <dbReference type="ARBA" id="ARBA00022553"/>
    </source>
</evidence>
<dbReference type="Gene3D" id="1.10.1240.100">
    <property type="match status" value="1"/>
</dbReference>
<name>A0ABT4I526_9ACTO</name>
<dbReference type="InterPro" id="IPR050091">
    <property type="entry name" value="PKS_NRPS_Biosynth_Enz"/>
</dbReference>